<proteinExistence type="predicted"/>
<evidence type="ECO:0000313" key="2">
    <source>
        <dbReference type="Proteomes" id="UP001163223"/>
    </source>
</evidence>
<keyword evidence="2" id="KW-1185">Reference proteome</keyword>
<name>A0ACD4NJ21_9HYPH</name>
<organism evidence="1 2">
    <name type="scientific">Antarcticirhabdus aurantiaca</name>
    <dbReference type="NCBI Taxonomy" id="2606717"/>
    <lineage>
        <taxon>Bacteria</taxon>
        <taxon>Pseudomonadati</taxon>
        <taxon>Pseudomonadota</taxon>
        <taxon>Alphaproteobacteria</taxon>
        <taxon>Hyphomicrobiales</taxon>
        <taxon>Aurantimonadaceae</taxon>
        <taxon>Antarcticirhabdus</taxon>
    </lineage>
</organism>
<dbReference type="Proteomes" id="UP001163223">
    <property type="component" value="Chromosome"/>
</dbReference>
<protein>
    <submittedName>
        <fullName evidence="1">Uncharacterized protein</fullName>
    </submittedName>
</protein>
<sequence>MAWIEGRAADEREALDAAARLLSESRLTVLTGAAADVETVRALLQLGEIVGGIVDHDGFEATSSMLSALREAGIMLGAPAEMRRRADRWLLVGADPFAGAENLRDWLFERDGPDLGRGAGRAREVLHLGGAGAFELAEHQIGDGLAQLRAGLNGRRHRDAPLSDARVEEAAAFLDGAAFGCVVFAPSAFDALDVELLCGLVEDLNRRTRFACLPVQGGAGGAFAAAQVATWRTGFPLRTAFGRGFPEFEPVLNAAARRVASGEATLALHVGGSASFEPDWSGRLPVIRIGGDGDWTNPPRIAFAPDGAPGGRVVWEPRFAGFVAEERGADGTAGILAALAERLGSVMA</sequence>
<accession>A0ACD4NJ21</accession>
<reference evidence="1" key="1">
    <citation type="submission" date="2022-11" db="EMBL/GenBank/DDBJ databases">
        <title>beta-Carotene-producing bacterium, Jeongeuplla avenae sp. nov., alleviates the salt stress of Arabidopsis seedlings.</title>
        <authorList>
            <person name="Jiang L."/>
            <person name="Lee J."/>
        </authorList>
    </citation>
    <scope>NUCLEOTIDE SEQUENCE</scope>
    <source>
        <strain evidence="1">DY_R2A_6</strain>
    </source>
</reference>
<evidence type="ECO:0000313" key="1">
    <source>
        <dbReference type="EMBL" id="WAJ26782.1"/>
    </source>
</evidence>
<dbReference type="EMBL" id="CP113520">
    <property type="protein sequence ID" value="WAJ26782.1"/>
    <property type="molecule type" value="Genomic_DNA"/>
</dbReference>
<gene>
    <name evidence="1" type="ORF">OXU80_18175</name>
</gene>